<keyword evidence="3" id="KW-0964">Secreted</keyword>
<dbReference type="AlphaFoldDB" id="A0A7R8UG10"/>
<keyword evidence="8" id="KW-1185">Reference proteome</keyword>
<dbReference type="InterPro" id="IPR029058">
    <property type="entry name" value="AB_hydrolase_fold"/>
</dbReference>
<dbReference type="PRINTS" id="PR00821">
    <property type="entry name" value="TAGLIPASE"/>
</dbReference>
<evidence type="ECO:0000256" key="5">
    <source>
        <dbReference type="SAM" id="SignalP"/>
    </source>
</evidence>
<keyword evidence="5" id="KW-0732">Signal</keyword>
<dbReference type="PRINTS" id="PR00825">
    <property type="entry name" value="DOLALLERGEN"/>
</dbReference>
<feature type="domain" description="Lipase" evidence="6">
    <location>
        <begin position="31"/>
        <end position="296"/>
    </location>
</feature>
<evidence type="ECO:0000256" key="4">
    <source>
        <dbReference type="RuleBase" id="RU004262"/>
    </source>
</evidence>
<feature type="chain" id="PRO_5031051182" description="Lipase domain-containing protein" evidence="5">
    <location>
        <begin position="17"/>
        <end position="328"/>
    </location>
</feature>
<name>A0A7R8UG10_HERIL</name>
<dbReference type="InParanoid" id="A0A7R8UG10"/>
<feature type="signal peptide" evidence="5">
    <location>
        <begin position="1"/>
        <end position="16"/>
    </location>
</feature>
<dbReference type="EMBL" id="LR899009">
    <property type="protein sequence ID" value="CAD7079342.1"/>
    <property type="molecule type" value="Genomic_DNA"/>
</dbReference>
<proteinExistence type="inferred from homology"/>
<dbReference type="Pfam" id="PF00151">
    <property type="entry name" value="Lipase"/>
    <property type="match status" value="1"/>
</dbReference>
<gene>
    <name evidence="7" type="ORF">HERILL_LOCUS2562</name>
</gene>
<dbReference type="SUPFAM" id="SSF53474">
    <property type="entry name" value="alpha/beta-Hydrolases"/>
    <property type="match status" value="1"/>
</dbReference>
<evidence type="ECO:0000256" key="3">
    <source>
        <dbReference type="ARBA" id="ARBA00022525"/>
    </source>
</evidence>
<dbReference type="InterPro" id="IPR000734">
    <property type="entry name" value="TAG_lipase"/>
</dbReference>
<dbReference type="InterPro" id="IPR013818">
    <property type="entry name" value="Lipase"/>
</dbReference>
<dbReference type="GO" id="GO:0016042">
    <property type="term" value="P:lipid catabolic process"/>
    <property type="evidence" value="ECO:0007669"/>
    <property type="project" value="TreeGrafter"/>
</dbReference>
<evidence type="ECO:0000256" key="1">
    <source>
        <dbReference type="ARBA" id="ARBA00004613"/>
    </source>
</evidence>
<dbReference type="Gene3D" id="3.40.50.1820">
    <property type="entry name" value="alpha/beta hydrolase"/>
    <property type="match status" value="1"/>
</dbReference>
<reference evidence="7 8" key="1">
    <citation type="submission" date="2020-11" db="EMBL/GenBank/DDBJ databases">
        <authorList>
            <person name="Wallbank WR R."/>
            <person name="Pardo Diaz C."/>
            <person name="Kozak K."/>
            <person name="Martin S."/>
            <person name="Jiggins C."/>
            <person name="Moest M."/>
            <person name="Warren A I."/>
            <person name="Generalovic N T."/>
            <person name="Byers J.R.P. K."/>
            <person name="Montejo-Kovacevich G."/>
            <person name="Yen C E."/>
        </authorList>
    </citation>
    <scope>NUCLEOTIDE SEQUENCE [LARGE SCALE GENOMIC DNA]</scope>
</reference>
<dbReference type="GO" id="GO:0016298">
    <property type="term" value="F:lipase activity"/>
    <property type="evidence" value="ECO:0007669"/>
    <property type="project" value="InterPro"/>
</dbReference>
<evidence type="ECO:0000313" key="7">
    <source>
        <dbReference type="EMBL" id="CAD7079342.1"/>
    </source>
</evidence>
<dbReference type="InterPro" id="IPR002334">
    <property type="entry name" value="Allerg_PlipaseA1"/>
</dbReference>
<dbReference type="Proteomes" id="UP000594454">
    <property type="component" value="Chromosome 1"/>
</dbReference>
<evidence type="ECO:0000259" key="6">
    <source>
        <dbReference type="Pfam" id="PF00151"/>
    </source>
</evidence>
<dbReference type="PANTHER" id="PTHR11610">
    <property type="entry name" value="LIPASE"/>
    <property type="match status" value="1"/>
</dbReference>
<sequence>MKINFAFLFLITGIVASRDMAFTGGTEELDPISKYNAQNNEKANVSFLLFTRRNPLKPDEIVLDNEESVENSEFNPQNPSRFLIHGWRGGPSDVINVLCQANYLARGDYNIFIVDWCPLASSSYLNATVNVREAGKQVAAFIDFLHRNHGLNLASTYIIGHSLGAHVAGITGKHVKRGRIRAIFGLDPAQPLFSIDRPNERLDANDAEYVENIHTNTAFKGFAKPIGDSSYYPNWGRRQPGCGADLLGSCSHERAVRYFAESLEGRSNFYGVQCESYGNIENMTCNIGVTVKMGGDLLDFKGSGVFYVPVGEKYPFAKGKIPYMHLFS</sequence>
<dbReference type="FunCoup" id="A0A7R8UG10">
    <property type="interactions" value="215"/>
</dbReference>
<dbReference type="GO" id="GO:0017171">
    <property type="term" value="F:serine hydrolase activity"/>
    <property type="evidence" value="ECO:0007669"/>
    <property type="project" value="TreeGrafter"/>
</dbReference>
<dbReference type="PANTHER" id="PTHR11610:SF150">
    <property type="entry name" value="FI01825P-RELATED"/>
    <property type="match status" value="1"/>
</dbReference>
<comment type="similarity">
    <text evidence="2 4">Belongs to the AB hydrolase superfamily. Lipase family.</text>
</comment>
<dbReference type="InterPro" id="IPR033906">
    <property type="entry name" value="Lipase_N"/>
</dbReference>
<protein>
    <recommendedName>
        <fullName evidence="6">Lipase domain-containing protein</fullName>
    </recommendedName>
</protein>
<comment type="subcellular location">
    <subcellularLocation>
        <location evidence="1">Secreted</location>
    </subcellularLocation>
</comment>
<dbReference type="CDD" id="cd00707">
    <property type="entry name" value="Pancreat_lipase_like"/>
    <property type="match status" value="1"/>
</dbReference>
<dbReference type="OMA" id="HNAYMVE"/>
<dbReference type="GO" id="GO:0005615">
    <property type="term" value="C:extracellular space"/>
    <property type="evidence" value="ECO:0007669"/>
    <property type="project" value="TreeGrafter"/>
</dbReference>
<dbReference type="FunFam" id="3.40.50.1820:FF:000076">
    <property type="entry name" value="phospholipase A1"/>
    <property type="match status" value="1"/>
</dbReference>
<dbReference type="OrthoDB" id="199913at2759"/>
<evidence type="ECO:0000313" key="8">
    <source>
        <dbReference type="Proteomes" id="UP000594454"/>
    </source>
</evidence>
<evidence type="ECO:0000256" key="2">
    <source>
        <dbReference type="ARBA" id="ARBA00010701"/>
    </source>
</evidence>
<organism evidence="7 8">
    <name type="scientific">Hermetia illucens</name>
    <name type="common">Black soldier fly</name>
    <dbReference type="NCBI Taxonomy" id="343691"/>
    <lineage>
        <taxon>Eukaryota</taxon>
        <taxon>Metazoa</taxon>
        <taxon>Ecdysozoa</taxon>
        <taxon>Arthropoda</taxon>
        <taxon>Hexapoda</taxon>
        <taxon>Insecta</taxon>
        <taxon>Pterygota</taxon>
        <taxon>Neoptera</taxon>
        <taxon>Endopterygota</taxon>
        <taxon>Diptera</taxon>
        <taxon>Brachycera</taxon>
        <taxon>Stratiomyomorpha</taxon>
        <taxon>Stratiomyidae</taxon>
        <taxon>Hermetiinae</taxon>
        <taxon>Hermetia</taxon>
    </lineage>
</organism>
<accession>A0A7R8UG10</accession>